<organism evidence="4 9">
    <name type="scientific">Escherichia coli</name>
    <dbReference type="NCBI Taxonomy" id="562"/>
    <lineage>
        <taxon>Bacteria</taxon>
        <taxon>Pseudomonadati</taxon>
        <taxon>Pseudomonadota</taxon>
        <taxon>Gammaproteobacteria</taxon>
        <taxon>Enterobacterales</taxon>
        <taxon>Enterobacteriaceae</taxon>
        <taxon>Escherichia</taxon>
    </lineage>
</organism>
<evidence type="ECO:0000313" key="10">
    <source>
        <dbReference type="Proteomes" id="UP000460875"/>
    </source>
</evidence>
<evidence type="ECO:0000313" key="11">
    <source>
        <dbReference type="Proteomes" id="UP000462410"/>
    </source>
</evidence>
<dbReference type="EMBL" id="WTQQ01000291">
    <property type="protein sequence ID" value="MWR90005.1"/>
    <property type="molecule type" value="Genomic_DNA"/>
</dbReference>
<evidence type="ECO:0000313" key="5">
    <source>
        <dbReference type="EMBL" id="MWR40221.1"/>
    </source>
</evidence>
<reference evidence="8 10" key="2">
    <citation type="submission" date="2019-12" db="EMBL/GenBank/DDBJ databases">
        <title>Enteriobacteria Tanzani isolates_8377-8380.</title>
        <authorList>
            <person name="Subbiah M."/>
            <person name="Call D."/>
        </authorList>
    </citation>
    <scope>NUCLEOTIDE SEQUENCE [LARGE SCALE GENOMIC DNA]</scope>
    <source>
        <strain evidence="7 11">8378wH8</strain>
        <strain evidence="5 10">8379wE2</strain>
        <strain evidence="6 8">8379wE6</strain>
    </source>
</reference>
<feature type="region of interest" description="Disordered" evidence="2">
    <location>
        <begin position="1"/>
        <end position="30"/>
    </location>
</feature>
<accession>A0A657S8Z2</accession>
<evidence type="ECO:0000256" key="2">
    <source>
        <dbReference type="SAM" id="MobiDB-lite"/>
    </source>
</evidence>
<keyword evidence="3" id="KW-0472">Membrane</keyword>
<sequence>MNPFDNIAPLFPEGDDRNNHKNGGSDGGGNGMLEVRVAKLEADVENIKINLAETRADVRELTKITSSIKTDVSTILQKLVDIDEKLSHKASKDFVEVKTGNLKAWMLGILLLSVAMPVITLLVNLYMKKP</sequence>
<evidence type="ECO:0000313" key="6">
    <source>
        <dbReference type="EMBL" id="MWR90005.1"/>
    </source>
</evidence>
<proteinExistence type="predicted"/>
<feature type="coiled-coil region" evidence="1">
    <location>
        <begin position="30"/>
        <end position="64"/>
    </location>
</feature>
<dbReference type="EMBL" id="WSGM01000286">
    <property type="protein sequence ID" value="KAE9723401.1"/>
    <property type="molecule type" value="Genomic_DNA"/>
</dbReference>
<evidence type="ECO:0000313" key="4">
    <source>
        <dbReference type="EMBL" id="KAE9723401.1"/>
    </source>
</evidence>
<name>A0A657S8Z2_ECOLX</name>
<dbReference type="Proteomes" id="UP000460875">
    <property type="component" value="Unassembled WGS sequence"/>
</dbReference>
<feature type="transmembrane region" description="Helical" evidence="3">
    <location>
        <begin position="104"/>
        <end position="127"/>
    </location>
</feature>
<dbReference type="Proteomes" id="UP000436482">
    <property type="component" value="Unassembled WGS sequence"/>
</dbReference>
<dbReference type="RefSeq" id="WP_050583404.1">
    <property type="nucleotide sequence ID" value="NZ_AP025551.1"/>
</dbReference>
<keyword evidence="1" id="KW-0175">Coiled coil</keyword>
<evidence type="ECO:0000313" key="9">
    <source>
        <dbReference type="Proteomes" id="UP000437875"/>
    </source>
</evidence>
<dbReference type="Proteomes" id="UP000437875">
    <property type="component" value="Unassembled WGS sequence"/>
</dbReference>
<evidence type="ECO:0000256" key="3">
    <source>
        <dbReference type="SAM" id="Phobius"/>
    </source>
</evidence>
<dbReference type="AlphaFoldDB" id="A0A657S8Z2"/>
<dbReference type="EMBL" id="WTQT01000567">
    <property type="protein sequence ID" value="MWR40221.1"/>
    <property type="molecule type" value="Genomic_DNA"/>
</dbReference>
<comment type="caution">
    <text evidence="4">The sequence shown here is derived from an EMBL/GenBank/DDBJ whole genome shotgun (WGS) entry which is preliminary data.</text>
</comment>
<keyword evidence="3" id="KW-1133">Transmembrane helix</keyword>
<gene>
    <name evidence="4" type="ORF">GP711_26335</name>
    <name evidence="7" type="ORF">GP965_11955</name>
    <name evidence="5" type="ORF">GP975_19605</name>
    <name evidence="6" type="ORF">GP979_17140</name>
</gene>
<keyword evidence="3" id="KW-0812">Transmembrane</keyword>
<dbReference type="EMBL" id="WTRC01000154">
    <property type="protein sequence ID" value="MWT21627.1"/>
    <property type="molecule type" value="Genomic_DNA"/>
</dbReference>
<protein>
    <submittedName>
        <fullName evidence="4">Uncharacterized protein</fullName>
    </submittedName>
</protein>
<evidence type="ECO:0000256" key="1">
    <source>
        <dbReference type="SAM" id="Coils"/>
    </source>
</evidence>
<evidence type="ECO:0000313" key="7">
    <source>
        <dbReference type="EMBL" id="MWT21627.1"/>
    </source>
</evidence>
<reference evidence="4 9" key="1">
    <citation type="submission" date="2019-10" db="EMBL/GenBank/DDBJ databases">
        <title>Antimicrobial-resistant enteric bacteria are widely distributed amongst people, animals and the environment in northern Tanzania.</title>
        <authorList>
            <person name="Subbiah M."/>
            <person name="Call D.R."/>
        </authorList>
    </citation>
    <scope>NUCLEOTIDE SEQUENCE [LARGE SCALE GENOMIC DNA]</scope>
    <source>
        <strain evidence="4 9">TzEc067</strain>
    </source>
</reference>
<dbReference type="Proteomes" id="UP000462410">
    <property type="component" value="Unassembled WGS sequence"/>
</dbReference>
<evidence type="ECO:0000313" key="8">
    <source>
        <dbReference type="Proteomes" id="UP000436482"/>
    </source>
</evidence>